<dbReference type="RefSeq" id="WP_181501434.1">
    <property type="nucleotide sequence ID" value="NZ_JACDUH010000003.1"/>
</dbReference>
<dbReference type="EMBL" id="JACDUH010000003">
    <property type="protein sequence ID" value="MBA2851608.1"/>
    <property type="molecule type" value="Genomic_DNA"/>
</dbReference>
<evidence type="ECO:0000313" key="2">
    <source>
        <dbReference type="EMBL" id="MBA2851608.1"/>
    </source>
</evidence>
<comment type="caution">
    <text evidence="2">The sequence shown here is derived from an EMBL/GenBank/DDBJ whole genome shotgun (WGS) entry which is preliminary data.</text>
</comment>
<proteinExistence type="predicted"/>
<name>A0A7J9NVB0_METMI</name>
<reference evidence="2 3" key="1">
    <citation type="submission" date="2020-07" db="EMBL/GenBank/DDBJ databases">
        <title>Genomic Encyclopedia of Type Strains, Phase IV (KMG-V): Genome sequencing to study the core and pangenomes of soil and plant-associated prokaryotes.</title>
        <authorList>
            <person name="Whitman W."/>
        </authorList>
    </citation>
    <scope>NUCLEOTIDE SEQUENCE [LARGE SCALE GENOMIC DNA]</scope>
    <source>
        <strain evidence="2 3">A1</strain>
    </source>
</reference>
<keyword evidence="1" id="KW-0175">Coiled coil</keyword>
<feature type="coiled-coil region" evidence="1">
    <location>
        <begin position="168"/>
        <end position="195"/>
    </location>
</feature>
<protein>
    <submittedName>
        <fullName evidence="2">Uncharacterized protein</fullName>
    </submittedName>
</protein>
<dbReference type="AlphaFoldDB" id="A0A7J9NVB0"/>
<accession>A0A7J9NVB0</accession>
<sequence>MIGFDNIKEKITGIYDKLRGKPTGISVKMIVSETPHYYHVFVNEHFERTIAPKKHERRFTKNISATNISFAELKTLDVMDIITSTKAIIFEDSEFDELIDYLALMGGVNLIRLQYMDYVNAPDTLKTLRHMHTEIRQQLADINIAIVTESGFGKKYGEKYPELFKASADEYNRTHNQLMNRIAEIDANIQDVETMIDERDGMMYMLLRKIELTGTGKIPLDESELAMYRYIEM</sequence>
<evidence type="ECO:0000256" key="1">
    <source>
        <dbReference type="SAM" id="Coils"/>
    </source>
</evidence>
<gene>
    <name evidence="2" type="ORF">HNP86_001767</name>
</gene>
<organism evidence="2 3">
    <name type="scientific">Methanococcus maripaludis</name>
    <name type="common">Methanococcus deltae</name>
    <dbReference type="NCBI Taxonomy" id="39152"/>
    <lineage>
        <taxon>Archaea</taxon>
        <taxon>Methanobacteriati</taxon>
        <taxon>Methanobacteriota</taxon>
        <taxon>Methanomada group</taxon>
        <taxon>Methanococci</taxon>
        <taxon>Methanococcales</taxon>
        <taxon>Methanococcaceae</taxon>
        <taxon>Methanococcus</taxon>
    </lineage>
</organism>
<evidence type="ECO:0000313" key="3">
    <source>
        <dbReference type="Proteomes" id="UP000564425"/>
    </source>
</evidence>
<dbReference type="Proteomes" id="UP000564425">
    <property type="component" value="Unassembled WGS sequence"/>
</dbReference>